<keyword evidence="1" id="KW-0732">Signal</keyword>
<accession>A0ABS8HZE1</accession>
<protein>
    <submittedName>
        <fullName evidence="2">Uncharacterized protein</fullName>
    </submittedName>
</protein>
<feature type="chain" id="PRO_5045207294" evidence="1">
    <location>
        <begin position="24"/>
        <end position="147"/>
    </location>
</feature>
<name>A0ABS8HZE1_9FIRM</name>
<feature type="signal peptide" evidence="1">
    <location>
        <begin position="1"/>
        <end position="23"/>
    </location>
</feature>
<dbReference type="RefSeq" id="WP_229537405.1">
    <property type="nucleotide sequence ID" value="NZ_JAJHJB010000074.1"/>
</dbReference>
<organism evidence="2 3">
    <name type="scientific">Pelosinus baikalensis</name>
    <dbReference type="NCBI Taxonomy" id="2892015"/>
    <lineage>
        <taxon>Bacteria</taxon>
        <taxon>Bacillati</taxon>
        <taxon>Bacillota</taxon>
        <taxon>Negativicutes</taxon>
        <taxon>Selenomonadales</taxon>
        <taxon>Sporomusaceae</taxon>
        <taxon>Pelosinus</taxon>
    </lineage>
</organism>
<proteinExistence type="predicted"/>
<dbReference type="Proteomes" id="UP001165492">
    <property type="component" value="Unassembled WGS sequence"/>
</dbReference>
<evidence type="ECO:0000256" key="1">
    <source>
        <dbReference type="SAM" id="SignalP"/>
    </source>
</evidence>
<dbReference type="EMBL" id="JAJHJB010000074">
    <property type="protein sequence ID" value="MCC5468516.1"/>
    <property type="molecule type" value="Genomic_DNA"/>
</dbReference>
<evidence type="ECO:0000313" key="3">
    <source>
        <dbReference type="Proteomes" id="UP001165492"/>
    </source>
</evidence>
<keyword evidence="3" id="KW-1185">Reference proteome</keyword>
<reference evidence="2" key="1">
    <citation type="submission" date="2021-11" db="EMBL/GenBank/DDBJ databases">
        <title>Description of a new species Pelosinus isolated from the bottom sediments of Lake Baikal.</title>
        <authorList>
            <person name="Zakharyuk A."/>
        </authorList>
    </citation>
    <scope>NUCLEOTIDE SEQUENCE</scope>
    <source>
        <strain evidence="2">Bkl1</strain>
    </source>
</reference>
<evidence type="ECO:0000313" key="2">
    <source>
        <dbReference type="EMBL" id="MCC5468516.1"/>
    </source>
</evidence>
<comment type="caution">
    <text evidence="2">The sequence shown here is derived from an EMBL/GenBank/DDBJ whole genome shotgun (WGS) entry which is preliminary data.</text>
</comment>
<sequence length="147" mass="16924">MSKKFFISLFTFLVFVFSGISYAEENPFMGLTQDQVVQKYFEGKQLDTIEGVWLDEDAHPTIIIKSSLIDLGKKYGNYDYLVVGYSSKSNVGIYGLYKTENSSCFRFGPRKFLLRFISQNALYYSYPGVNYIPAGSIYTRIYPNEIK</sequence>
<gene>
    <name evidence="2" type="ORF">LMF89_24580</name>
</gene>